<reference evidence="1 2" key="1">
    <citation type="journal article" date="2022" name="Plant J.">
        <title>Strategies of tolerance reflected in two North American maple genomes.</title>
        <authorList>
            <person name="McEvoy S.L."/>
            <person name="Sezen U.U."/>
            <person name="Trouern-Trend A."/>
            <person name="McMahon S.M."/>
            <person name="Schaberg P.G."/>
            <person name="Yang J."/>
            <person name="Wegrzyn J.L."/>
            <person name="Swenson N.G."/>
        </authorList>
    </citation>
    <scope>NUCLEOTIDE SEQUENCE [LARGE SCALE GENOMIC DNA]</scope>
    <source>
        <strain evidence="1">91603</strain>
    </source>
</reference>
<evidence type="ECO:0000313" key="1">
    <source>
        <dbReference type="EMBL" id="KAI9198622.1"/>
    </source>
</evidence>
<dbReference type="EMBL" id="JAJSOW010000002">
    <property type="protein sequence ID" value="KAI9198622.1"/>
    <property type="molecule type" value="Genomic_DNA"/>
</dbReference>
<keyword evidence="2" id="KW-1185">Reference proteome</keyword>
<gene>
    <name evidence="1" type="ORF">LWI28_019264</name>
</gene>
<evidence type="ECO:0000313" key="2">
    <source>
        <dbReference type="Proteomes" id="UP001064489"/>
    </source>
</evidence>
<accession>A0AAD5JTQ0</accession>
<proteinExistence type="predicted"/>
<name>A0AAD5JTQ0_ACENE</name>
<comment type="caution">
    <text evidence="1">The sequence shown here is derived from an EMBL/GenBank/DDBJ whole genome shotgun (WGS) entry which is preliminary data.</text>
</comment>
<sequence length="148" mass="17535">MYKLHVEAQEVYTPEKLAKDYNTAAETVDGILLLRDMLTNRYPEAIERAEMYHLYKEKREIYTIERLAKNFKIARGCSTTDGQEIPRLPFTHQMKDDWARWSANSNAYQEDVEVCLELFKKYKKLLPPEYSDDEVLKFMMAQLTPVEE</sequence>
<protein>
    <submittedName>
        <fullName evidence="1">Uncharacterized protein</fullName>
    </submittedName>
</protein>
<organism evidence="1 2">
    <name type="scientific">Acer negundo</name>
    <name type="common">Box elder</name>
    <dbReference type="NCBI Taxonomy" id="4023"/>
    <lineage>
        <taxon>Eukaryota</taxon>
        <taxon>Viridiplantae</taxon>
        <taxon>Streptophyta</taxon>
        <taxon>Embryophyta</taxon>
        <taxon>Tracheophyta</taxon>
        <taxon>Spermatophyta</taxon>
        <taxon>Magnoliopsida</taxon>
        <taxon>eudicotyledons</taxon>
        <taxon>Gunneridae</taxon>
        <taxon>Pentapetalae</taxon>
        <taxon>rosids</taxon>
        <taxon>malvids</taxon>
        <taxon>Sapindales</taxon>
        <taxon>Sapindaceae</taxon>
        <taxon>Hippocastanoideae</taxon>
        <taxon>Acereae</taxon>
        <taxon>Acer</taxon>
    </lineage>
</organism>
<dbReference type="Proteomes" id="UP001064489">
    <property type="component" value="Chromosome 13"/>
</dbReference>
<dbReference type="AlphaFoldDB" id="A0AAD5JTQ0"/>